<organism evidence="1 2">
    <name type="scientific">Cylicocyclus nassatus</name>
    <name type="common">Nematode worm</name>
    <dbReference type="NCBI Taxonomy" id="53992"/>
    <lineage>
        <taxon>Eukaryota</taxon>
        <taxon>Metazoa</taxon>
        <taxon>Ecdysozoa</taxon>
        <taxon>Nematoda</taxon>
        <taxon>Chromadorea</taxon>
        <taxon>Rhabditida</taxon>
        <taxon>Rhabditina</taxon>
        <taxon>Rhabditomorpha</taxon>
        <taxon>Strongyloidea</taxon>
        <taxon>Strongylidae</taxon>
        <taxon>Cylicocyclus</taxon>
    </lineage>
</organism>
<dbReference type="EMBL" id="CATQJL010000112">
    <property type="protein sequence ID" value="CAJ0594124.1"/>
    <property type="molecule type" value="Genomic_DNA"/>
</dbReference>
<protein>
    <submittedName>
        <fullName evidence="1">Uncharacterized protein</fullName>
    </submittedName>
</protein>
<evidence type="ECO:0000313" key="1">
    <source>
        <dbReference type="EMBL" id="CAJ0594124.1"/>
    </source>
</evidence>
<reference evidence="1" key="1">
    <citation type="submission" date="2023-07" db="EMBL/GenBank/DDBJ databases">
        <authorList>
            <consortium name="CYATHOMIX"/>
        </authorList>
    </citation>
    <scope>NUCLEOTIDE SEQUENCE</scope>
    <source>
        <strain evidence="1">N/A</strain>
    </source>
</reference>
<proteinExistence type="predicted"/>
<comment type="caution">
    <text evidence="1">The sequence shown here is derived from an EMBL/GenBank/DDBJ whole genome shotgun (WGS) entry which is preliminary data.</text>
</comment>
<dbReference type="AlphaFoldDB" id="A0AA36LYV6"/>
<dbReference type="Proteomes" id="UP001176961">
    <property type="component" value="Unassembled WGS sequence"/>
</dbReference>
<name>A0AA36LYV6_CYLNA</name>
<keyword evidence="2" id="KW-1185">Reference proteome</keyword>
<evidence type="ECO:0000313" key="2">
    <source>
        <dbReference type="Proteomes" id="UP001176961"/>
    </source>
</evidence>
<accession>A0AA36LYV6</accession>
<gene>
    <name evidence="1" type="ORF">CYNAS_LOCUS6107</name>
</gene>
<sequence>MQLWLYLPLCFALPQVIYAARKSKGGKGQKASKEHAKPSNLKKQVTTIGDLFPYILPSEVELRHSPPMKTTLYHPGYASYYDQIKTPEDGTGFDLIFAGQDCLAIYVCIMSAAERTSSGLSGLNFQKACAESLRFIPMEQTLYHVKGGDAKPYAFATSSVGFTQVEGEEDVYEIDVLSDFDNENIADQQKLPIKISLKEKSVLVLTNSPYCHAVFCNDDQAYYRKIVKTDPATDLSKFYTVSGMSHQAPYIISGTVTGSTNKASDYRSEITVNIAKADFSSNVCCASTAAYEGFMNDDEWQEIAVKPIANEIELYKAKRYCAGGKDAEEEPMQMIFIEVQDCDWLRICFDKSSTFCENEGNALDLYLVHEVFVPTDSQEAVQFSMRREKMKDFGVYFLQNQPAIELSHVVGTYPLGSYPMHLKSYAEVGYDATKLKIHVLKAKYCRARIHSGKTGEVGVGIKNCLDVKGCKCFTYTTN</sequence>